<keyword evidence="4" id="KW-0067">ATP-binding</keyword>
<dbReference type="EMBL" id="HE681720">
    <property type="protein sequence ID" value="CCG22599.1"/>
    <property type="molecule type" value="Genomic_DNA"/>
</dbReference>
<evidence type="ECO:0000256" key="3">
    <source>
        <dbReference type="ARBA" id="ARBA00022777"/>
    </source>
</evidence>
<reference evidence="7 8" key="1">
    <citation type="journal article" date="2012" name="PLoS ONE">
        <title>Sequence and analysis of the genome of the pathogenic yeast Candida orthopsilosis.</title>
        <authorList>
            <person name="Riccombeni A."/>
            <person name="Vidanes G."/>
            <person name="Proux-Wera E."/>
            <person name="Wolfe K.H."/>
            <person name="Butler G."/>
        </authorList>
    </citation>
    <scope>NUCLEOTIDE SEQUENCE [LARGE SCALE GENOMIC DNA]</scope>
    <source>
        <strain evidence="7 8">Co 90-125</strain>
    </source>
</reference>
<keyword evidence="2" id="KW-0547">Nucleotide-binding</keyword>
<dbReference type="Gene3D" id="3.30.200.20">
    <property type="entry name" value="Phosphorylase Kinase, domain 1"/>
    <property type="match status" value="1"/>
</dbReference>
<dbReference type="InterPro" id="IPR050339">
    <property type="entry name" value="CC_SR_Kinase"/>
</dbReference>
<evidence type="ECO:0000256" key="2">
    <source>
        <dbReference type="ARBA" id="ARBA00022741"/>
    </source>
</evidence>
<evidence type="ECO:0000256" key="1">
    <source>
        <dbReference type="ARBA" id="ARBA00022679"/>
    </source>
</evidence>
<dbReference type="HOGENOM" id="CLU_010228_2_0_1"/>
<dbReference type="Gene3D" id="1.10.510.10">
    <property type="entry name" value="Transferase(Phosphotransferase) domain 1"/>
    <property type="match status" value="1"/>
</dbReference>
<dbReference type="GO" id="GO:0005524">
    <property type="term" value="F:ATP binding"/>
    <property type="evidence" value="ECO:0007669"/>
    <property type="project" value="UniProtKB-KW"/>
</dbReference>
<evidence type="ECO:0000313" key="8">
    <source>
        <dbReference type="Proteomes" id="UP000005018"/>
    </source>
</evidence>
<feature type="domain" description="Protein kinase" evidence="6">
    <location>
        <begin position="159"/>
        <end position="545"/>
    </location>
</feature>
<sequence length="715" mass="82813">MSIIPYNPNNDILYHNPDDGVLILHDTEENSIQLLSNLKQETSEPRFNTRSSSNGFDTKRFHSFADNSDIRKCPSCGFTWNEFETRNSTRRSSVGAQAISGATKLNDFIRTYSKPFMRGDYFKLLAQIPYSEEEKQKTSTKGIPSGIFNQGYFERFFRKVGQNPLGSGARAQVYKVEHVFNDIALGTYAVKRISIGDKFEHLEQVLNEVLILYELSAKSAGENNLIRYNHVWLELGELEDSSSFFLQTDYFNTNGLKKVPYMFILQQYCDGGHLEGIIEKNFPVEENMSYSEKVKLEKKRRKLQRLGIVEDEKRNWLTNFEIWKFFHDITNGVNYLHKNGILHRDLKPSNCLADEKYVTAEVPELFDTIDQFEEKVFELPKILVSDFGEGKFTEKHKNTGLKKASKREGNTGTLEFTAPELWLCSNDSRLINEFSYESDIYSLGLILCYLCLGTLPFADSIRGEVDPEVSREQIQNWYKTLSYESFGSWFEETLNKRKRVLNDCMSDFKWLIYEMIKGSPEVTANGDENARLNSREVLVFLHEMKWRRLIKSTEFPGNWDSKHKASSSDIEELSLYPPRQLECQPKNEDPFDEEEEDLKYEKENETDHLNLTEEEFEPQPVPLLDFTPKSTRSDFVIGHRTTLPLYSLELLLLEYLSLYSPHFSQVILKIAIYVTVTLDLIFEKYNAIRSSLFALTFISLCIVLAYTIGGSTDHE</sequence>
<name>H8X087_CANO9</name>
<dbReference type="PANTHER" id="PTHR11042">
    <property type="entry name" value="EUKARYOTIC TRANSLATION INITIATION FACTOR 2-ALPHA KINASE EIF2-ALPHA KINASE -RELATED"/>
    <property type="match status" value="1"/>
</dbReference>
<accession>H8X087</accession>
<keyword evidence="5" id="KW-0472">Membrane</keyword>
<dbReference type="GO" id="GO:0005737">
    <property type="term" value="C:cytoplasm"/>
    <property type="evidence" value="ECO:0007669"/>
    <property type="project" value="TreeGrafter"/>
</dbReference>
<dbReference type="GO" id="GO:0004713">
    <property type="term" value="F:protein tyrosine kinase activity"/>
    <property type="evidence" value="ECO:0007669"/>
    <property type="project" value="TreeGrafter"/>
</dbReference>
<gene>
    <name evidence="7" type="ORF">CORT_0B08950</name>
</gene>
<organism evidence="7 8">
    <name type="scientific">Candida orthopsilosis (strain 90-125)</name>
    <name type="common">Yeast</name>
    <dbReference type="NCBI Taxonomy" id="1136231"/>
    <lineage>
        <taxon>Eukaryota</taxon>
        <taxon>Fungi</taxon>
        <taxon>Dikarya</taxon>
        <taxon>Ascomycota</taxon>
        <taxon>Saccharomycotina</taxon>
        <taxon>Pichiomycetes</taxon>
        <taxon>Debaryomycetaceae</taxon>
        <taxon>Candida/Lodderomyces clade</taxon>
        <taxon>Candida</taxon>
    </lineage>
</organism>
<keyword evidence="8" id="KW-1185">Reference proteome</keyword>
<dbReference type="OrthoDB" id="1405469at2759"/>
<dbReference type="PANTHER" id="PTHR11042:SF190">
    <property type="entry name" value="MITOSIS INHIBITOR PROTEIN KINASE MIK1"/>
    <property type="match status" value="1"/>
</dbReference>
<dbReference type="KEGG" id="cot:CORT_0B08950"/>
<evidence type="ECO:0000256" key="5">
    <source>
        <dbReference type="SAM" id="Phobius"/>
    </source>
</evidence>
<dbReference type="AlphaFoldDB" id="H8X087"/>
<dbReference type="InterPro" id="IPR000719">
    <property type="entry name" value="Prot_kinase_dom"/>
</dbReference>
<dbReference type="GO" id="GO:0005634">
    <property type="term" value="C:nucleus"/>
    <property type="evidence" value="ECO:0007669"/>
    <property type="project" value="TreeGrafter"/>
</dbReference>
<dbReference type="InterPro" id="IPR011009">
    <property type="entry name" value="Kinase-like_dom_sf"/>
</dbReference>
<keyword evidence="3 7" id="KW-0418">Kinase</keyword>
<evidence type="ECO:0000313" key="7">
    <source>
        <dbReference type="EMBL" id="CCG22599.1"/>
    </source>
</evidence>
<dbReference type="GeneID" id="14539155"/>
<feature type="transmembrane region" description="Helical" evidence="5">
    <location>
        <begin position="691"/>
        <end position="709"/>
    </location>
</feature>
<keyword evidence="5" id="KW-1133">Transmembrane helix</keyword>
<keyword evidence="1" id="KW-0808">Transferase</keyword>
<dbReference type="PROSITE" id="PS50011">
    <property type="entry name" value="PROTEIN_KINASE_DOM"/>
    <property type="match status" value="1"/>
</dbReference>
<feature type="transmembrane region" description="Helical" evidence="5">
    <location>
        <begin position="663"/>
        <end position="682"/>
    </location>
</feature>
<dbReference type="SMART" id="SM00220">
    <property type="entry name" value="S_TKc"/>
    <property type="match status" value="1"/>
</dbReference>
<dbReference type="eggNOG" id="KOG0032">
    <property type="taxonomic scope" value="Eukaryota"/>
</dbReference>
<dbReference type="GO" id="GO:0110031">
    <property type="term" value="P:negative regulation of G2/MI transition of meiotic cell cycle"/>
    <property type="evidence" value="ECO:0007669"/>
    <property type="project" value="TreeGrafter"/>
</dbReference>
<dbReference type="Pfam" id="PF00069">
    <property type="entry name" value="Pkinase"/>
    <property type="match status" value="1"/>
</dbReference>
<proteinExistence type="predicted"/>
<evidence type="ECO:0000259" key="6">
    <source>
        <dbReference type="PROSITE" id="PS50011"/>
    </source>
</evidence>
<dbReference type="Proteomes" id="UP000005018">
    <property type="component" value="Chromosome 2"/>
</dbReference>
<dbReference type="RefSeq" id="XP_003868034.1">
    <property type="nucleotide sequence ID" value="XM_003867986.1"/>
</dbReference>
<dbReference type="SUPFAM" id="SSF56112">
    <property type="entry name" value="Protein kinase-like (PK-like)"/>
    <property type="match status" value="1"/>
</dbReference>
<protein>
    <submittedName>
        <fullName evidence="7">Serine/threonine kinase</fullName>
    </submittedName>
</protein>
<keyword evidence="5" id="KW-0812">Transmembrane</keyword>
<evidence type="ECO:0000256" key="4">
    <source>
        <dbReference type="ARBA" id="ARBA00022840"/>
    </source>
</evidence>